<gene>
    <name evidence="5" type="ORF">C798_16490</name>
</gene>
<proteinExistence type="predicted"/>
<evidence type="ECO:0008006" key="7">
    <source>
        <dbReference type="Google" id="ProtNLM"/>
    </source>
</evidence>
<keyword evidence="2" id="KW-0964">Secreted</keyword>
<evidence type="ECO:0000256" key="3">
    <source>
        <dbReference type="ARBA" id="ARBA00022729"/>
    </source>
</evidence>
<dbReference type="Pfam" id="PF03534">
    <property type="entry name" value="SpvB"/>
    <property type="match status" value="1"/>
</dbReference>
<protein>
    <recommendedName>
        <fullName evidence="7">Insecticide toxin TcdB middle/N-terminal domain-containing protein</fullName>
    </recommendedName>
</protein>
<dbReference type="GO" id="GO:0005576">
    <property type="term" value="C:extracellular region"/>
    <property type="evidence" value="ECO:0007669"/>
    <property type="project" value="UniProtKB-SubCell"/>
</dbReference>
<evidence type="ECO:0000313" key="5">
    <source>
        <dbReference type="EMBL" id="QJQ01774.1"/>
    </source>
</evidence>
<evidence type="ECO:0000256" key="2">
    <source>
        <dbReference type="ARBA" id="ARBA00022525"/>
    </source>
</evidence>
<dbReference type="AlphaFoldDB" id="A0A6M3ZT07"/>
<evidence type="ECO:0000256" key="4">
    <source>
        <dbReference type="ARBA" id="ARBA00023026"/>
    </source>
</evidence>
<evidence type="ECO:0000256" key="1">
    <source>
        <dbReference type="ARBA" id="ARBA00004613"/>
    </source>
</evidence>
<dbReference type="RefSeq" id="WP_081584554.1">
    <property type="nucleotide sequence ID" value="NZ_CP008956.1"/>
</dbReference>
<dbReference type="InterPro" id="IPR013517">
    <property type="entry name" value="FG-GAP"/>
</dbReference>
<accession>A0A6M3ZT07</accession>
<dbReference type="SUPFAM" id="SSF69318">
    <property type="entry name" value="Integrin alpha N-terminal domain"/>
    <property type="match status" value="1"/>
</dbReference>
<comment type="subcellular location">
    <subcellularLocation>
        <location evidence="1">Secreted</location>
    </subcellularLocation>
</comment>
<dbReference type="GO" id="GO:0005737">
    <property type="term" value="C:cytoplasm"/>
    <property type="evidence" value="ECO:0007669"/>
    <property type="project" value="InterPro"/>
</dbReference>
<sequence>MRSRLVKKSLIYRAFSGFVLVAASLLANVVYGQMSTPGQFQVGESGAATYTIPIQLPPGVGGMEPKLSLNYSSQAGNGLLGVGWSLGGLGGISRCPRTMAQDGVRGGVNYDLNDRYCLDGQRLIAVNGTDGGNGTEYRTERESYAKIVSFGSVGNGPAWFKVWTKAGQIMSYGDSPDSRIEAAGKSEIKIWALSKIEDTKSNRLKINYLKDSANADFYPIRIDYSSNSTSGAGAASAVTFQYENRPDVNPVYQAGARSANVVRLKSVSTLGATNQVIAVYQISYGLSPLNGVSRIESVQNCDGSLNNCLPKINFTWTTSSPSTGFTAPASGNWITNIGSPVGTVKLLDLNGDGRTDLMTSLGNGNWNVCLATGENSFNCGTWYSNIAASAQNVLVLDLNGDGRADMMTPVGGGYWNVCLSTGSGFDCSTWYSNNGASAANTSVADVNGDGRGDMLTPVGNGYWNVCISGGTSFGCATWYTNIGASAANTVVVDLNGDGKSDLMTPLGDGNWNVCLSNGDGFTCSTWYSSNAASVPATRFDS</sequence>
<keyword evidence="4" id="KW-0843">Virulence</keyword>
<keyword evidence="3" id="KW-0732">Signal</keyword>
<name>A0A6M3ZT07_9BURK</name>
<reference evidence="5 6" key="1">
    <citation type="journal article" date="2012" name="J. Bacteriol.">
        <title>Genome sequence of the pathogenic Herbaspirillum seropedicae strain Os34, isolated from rice roots.</title>
        <authorList>
            <person name="Ye W."/>
            <person name="Ye S."/>
            <person name="Liu J."/>
            <person name="Chang S."/>
            <person name="Chen M."/>
            <person name="Zhu B."/>
            <person name="Guo L."/>
            <person name="An Q."/>
        </authorList>
    </citation>
    <scope>NUCLEOTIDE SEQUENCE [LARGE SCALE GENOMIC DNA]</scope>
    <source>
        <strain evidence="5 6">Os34</strain>
    </source>
</reference>
<dbReference type="EMBL" id="CP008956">
    <property type="protein sequence ID" value="QJQ01774.1"/>
    <property type="molecule type" value="Genomic_DNA"/>
</dbReference>
<dbReference type="InterPro" id="IPR028994">
    <property type="entry name" value="Integrin_alpha_N"/>
</dbReference>
<dbReference type="Proteomes" id="UP000501648">
    <property type="component" value="Chromosome"/>
</dbReference>
<dbReference type="Pfam" id="PF13517">
    <property type="entry name" value="FG-GAP_3"/>
    <property type="match status" value="1"/>
</dbReference>
<dbReference type="InterPro" id="IPR003284">
    <property type="entry name" value="Sal_SpvB"/>
</dbReference>
<evidence type="ECO:0000313" key="6">
    <source>
        <dbReference type="Proteomes" id="UP000501648"/>
    </source>
</evidence>
<organism evidence="5 6">
    <name type="scientific">Herbaspirillum rubrisubalbicans Os34</name>
    <dbReference type="NCBI Taxonomy" id="1235827"/>
    <lineage>
        <taxon>Bacteria</taxon>
        <taxon>Pseudomonadati</taxon>
        <taxon>Pseudomonadota</taxon>
        <taxon>Betaproteobacteria</taxon>
        <taxon>Burkholderiales</taxon>
        <taxon>Oxalobacteraceae</taxon>
        <taxon>Herbaspirillum</taxon>
    </lineage>
</organism>